<sequence>MSEECVVAVYASLEKGQQAVHTLDRGDFPAKQISLVTRPLEEQPEVMEDIALGDDSARDAAIGAGLGAILGVLAGVAVTVVSGLGAVFLAGPIGGGIVGAAAGAFLAGLKGWGVHQEHIHHYQNRVKEGDVLVIAHGDPLELVHAHKILTETDPVELHTYAKTSSETPEIQQ</sequence>
<keyword evidence="1" id="KW-0812">Transmembrane</keyword>
<organism evidence="2 3">
    <name type="scientific">Bremerella volcania</name>
    <dbReference type="NCBI Taxonomy" id="2527984"/>
    <lineage>
        <taxon>Bacteria</taxon>
        <taxon>Pseudomonadati</taxon>
        <taxon>Planctomycetota</taxon>
        <taxon>Planctomycetia</taxon>
        <taxon>Pirellulales</taxon>
        <taxon>Pirellulaceae</taxon>
        <taxon>Bremerella</taxon>
    </lineage>
</organism>
<dbReference type="RefSeq" id="WP_144971578.1">
    <property type="nucleotide sequence ID" value="NZ_CP036289.1"/>
</dbReference>
<evidence type="ECO:0000256" key="1">
    <source>
        <dbReference type="SAM" id="Phobius"/>
    </source>
</evidence>
<evidence type="ECO:0008006" key="4">
    <source>
        <dbReference type="Google" id="ProtNLM"/>
    </source>
</evidence>
<keyword evidence="1" id="KW-0472">Membrane</keyword>
<protein>
    <recommendedName>
        <fullName evidence="4">DUF1269 domain-containing protein</fullName>
    </recommendedName>
</protein>
<feature type="transmembrane region" description="Helical" evidence="1">
    <location>
        <begin position="87"/>
        <end position="109"/>
    </location>
</feature>
<dbReference type="AlphaFoldDB" id="A0A518C600"/>
<proteinExistence type="predicted"/>
<feature type="transmembrane region" description="Helical" evidence="1">
    <location>
        <begin position="60"/>
        <end position="81"/>
    </location>
</feature>
<evidence type="ECO:0000313" key="3">
    <source>
        <dbReference type="Proteomes" id="UP000318626"/>
    </source>
</evidence>
<accession>A0A518C600</accession>
<evidence type="ECO:0000313" key="2">
    <source>
        <dbReference type="EMBL" id="QDU74634.1"/>
    </source>
</evidence>
<keyword evidence="3" id="KW-1185">Reference proteome</keyword>
<dbReference type="InterPro" id="IPR052948">
    <property type="entry name" value="Low_temp-induced_all0457"/>
</dbReference>
<reference evidence="3" key="1">
    <citation type="submission" date="2019-02" db="EMBL/GenBank/DDBJ databases">
        <title>Deep-cultivation of Planctomycetes and their phenomic and genomic characterization uncovers novel biology.</title>
        <authorList>
            <person name="Wiegand S."/>
            <person name="Jogler M."/>
            <person name="Boedeker C."/>
            <person name="Pinto D."/>
            <person name="Vollmers J."/>
            <person name="Rivas-Marin E."/>
            <person name="Kohn T."/>
            <person name="Peeters S.H."/>
            <person name="Heuer A."/>
            <person name="Rast P."/>
            <person name="Oberbeckmann S."/>
            <person name="Bunk B."/>
            <person name="Jeske O."/>
            <person name="Meyerdierks A."/>
            <person name="Storesund J.E."/>
            <person name="Kallscheuer N."/>
            <person name="Luecker S."/>
            <person name="Lage O.M."/>
            <person name="Pohl T."/>
            <person name="Merkel B.J."/>
            <person name="Hornburger P."/>
            <person name="Mueller R.-W."/>
            <person name="Bruemmer F."/>
            <person name="Labrenz M."/>
            <person name="Spormann A.M."/>
            <person name="Op den Camp H."/>
            <person name="Overmann J."/>
            <person name="Amann R."/>
            <person name="Jetten M.S.M."/>
            <person name="Mascher T."/>
            <person name="Medema M.H."/>
            <person name="Devos D.P."/>
            <person name="Kaster A.-K."/>
            <person name="Ovreas L."/>
            <person name="Rohde M."/>
            <person name="Galperin M.Y."/>
            <person name="Jogler C."/>
        </authorList>
    </citation>
    <scope>NUCLEOTIDE SEQUENCE [LARGE SCALE GENOMIC DNA]</scope>
    <source>
        <strain evidence="3">Pan97</strain>
    </source>
</reference>
<dbReference type="Proteomes" id="UP000318626">
    <property type="component" value="Chromosome"/>
</dbReference>
<keyword evidence="1" id="KW-1133">Transmembrane helix</keyword>
<dbReference type="PANTHER" id="PTHR36109">
    <property type="entry name" value="MEMBRANE PROTEIN-RELATED"/>
    <property type="match status" value="1"/>
</dbReference>
<dbReference type="EMBL" id="CP036289">
    <property type="protein sequence ID" value="QDU74634.1"/>
    <property type="molecule type" value="Genomic_DNA"/>
</dbReference>
<dbReference type="PANTHER" id="PTHR36109:SF2">
    <property type="entry name" value="MEMBRANE PROTEIN"/>
    <property type="match status" value="1"/>
</dbReference>
<name>A0A518C600_9BACT</name>
<gene>
    <name evidence="2" type="ORF">Pan97_16460</name>
</gene>
<dbReference type="KEGG" id="bvo:Pan97_16460"/>